<dbReference type="CDD" id="cd00093">
    <property type="entry name" value="HTH_XRE"/>
    <property type="match status" value="1"/>
</dbReference>
<dbReference type="InterPro" id="IPR010982">
    <property type="entry name" value="Lambda_DNA-bd_dom_sf"/>
</dbReference>
<dbReference type="InterPro" id="IPR001387">
    <property type="entry name" value="Cro/C1-type_HTH"/>
</dbReference>
<reference evidence="5 6" key="1">
    <citation type="submission" date="2024-02" db="EMBL/GenBank/DDBJ databases">
        <title>Seven novel Bacillus-like species.</title>
        <authorList>
            <person name="Liu G."/>
        </authorList>
    </citation>
    <scope>NUCLEOTIDE SEQUENCE [LARGE SCALE GENOMIC DNA]</scope>
    <source>
        <strain evidence="5 6">FJAT-52991</strain>
    </source>
</reference>
<keyword evidence="3" id="KW-0804">Transcription</keyword>
<dbReference type="SUPFAM" id="SSF47413">
    <property type="entry name" value="lambda repressor-like DNA-binding domains"/>
    <property type="match status" value="1"/>
</dbReference>
<keyword evidence="2" id="KW-0238">DNA-binding</keyword>
<dbReference type="Proteomes" id="UP001387364">
    <property type="component" value="Chromosome"/>
</dbReference>
<evidence type="ECO:0000259" key="4">
    <source>
        <dbReference type="PROSITE" id="PS50943"/>
    </source>
</evidence>
<dbReference type="CDD" id="cd02209">
    <property type="entry name" value="cupin_XRE_C"/>
    <property type="match status" value="1"/>
</dbReference>
<dbReference type="InterPro" id="IPR014710">
    <property type="entry name" value="RmlC-like_jellyroll"/>
</dbReference>
<keyword evidence="6" id="KW-1185">Reference proteome</keyword>
<feature type="domain" description="HTH cro/C1-type" evidence="4">
    <location>
        <begin position="12"/>
        <end position="66"/>
    </location>
</feature>
<dbReference type="SUPFAM" id="SSF51182">
    <property type="entry name" value="RmlC-like cupins"/>
    <property type="match status" value="1"/>
</dbReference>
<dbReference type="Gene3D" id="1.10.260.40">
    <property type="entry name" value="lambda repressor-like DNA-binding domains"/>
    <property type="match status" value="1"/>
</dbReference>
<evidence type="ECO:0000256" key="3">
    <source>
        <dbReference type="ARBA" id="ARBA00023163"/>
    </source>
</evidence>
<proteinExistence type="predicted"/>
<dbReference type="Gene3D" id="2.60.120.10">
    <property type="entry name" value="Jelly Rolls"/>
    <property type="match status" value="1"/>
</dbReference>
<accession>A0ABZ2NBB1</accession>
<gene>
    <name evidence="5" type="ORF">WDJ61_08815</name>
</gene>
<dbReference type="InterPro" id="IPR011051">
    <property type="entry name" value="RmlC_Cupin_sf"/>
</dbReference>
<dbReference type="InterPro" id="IPR050807">
    <property type="entry name" value="TransReg_Diox_bact_type"/>
</dbReference>
<dbReference type="EMBL" id="CP147404">
    <property type="protein sequence ID" value="WXB94709.1"/>
    <property type="molecule type" value="Genomic_DNA"/>
</dbReference>
<dbReference type="PANTHER" id="PTHR46797:SF23">
    <property type="entry name" value="HTH-TYPE TRANSCRIPTIONAL REGULATOR SUTR"/>
    <property type="match status" value="1"/>
</dbReference>
<dbReference type="PROSITE" id="PS50943">
    <property type="entry name" value="HTH_CROC1"/>
    <property type="match status" value="1"/>
</dbReference>
<name>A0ABZ2NBB1_9BACI</name>
<dbReference type="Pfam" id="PF01381">
    <property type="entry name" value="HTH_3"/>
    <property type="match status" value="1"/>
</dbReference>
<evidence type="ECO:0000256" key="1">
    <source>
        <dbReference type="ARBA" id="ARBA00023015"/>
    </source>
</evidence>
<organism evidence="5 6">
    <name type="scientific">Bacillus kandeliae</name>
    <dbReference type="NCBI Taxonomy" id="3129297"/>
    <lineage>
        <taxon>Bacteria</taxon>
        <taxon>Bacillati</taxon>
        <taxon>Bacillota</taxon>
        <taxon>Bacilli</taxon>
        <taxon>Bacillales</taxon>
        <taxon>Bacillaceae</taxon>
        <taxon>Bacillus</taxon>
    </lineage>
</organism>
<protein>
    <submittedName>
        <fullName evidence="5">XRE family transcriptional regulator</fullName>
    </submittedName>
</protein>
<evidence type="ECO:0000313" key="6">
    <source>
        <dbReference type="Proteomes" id="UP001387364"/>
    </source>
</evidence>
<dbReference type="PANTHER" id="PTHR46797">
    <property type="entry name" value="HTH-TYPE TRANSCRIPTIONAL REGULATOR"/>
    <property type="match status" value="1"/>
</dbReference>
<evidence type="ECO:0000256" key="2">
    <source>
        <dbReference type="ARBA" id="ARBA00023125"/>
    </source>
</evidence>
<dbReference type="Pfam" id="PF07883">
    <property type="entry name" value="Cupin_2"/>
    <property type="match status" value="1"/>
</dbReference>
<dbReference type="RefSeq" id="WP_338754530.1">
    <property type="nucleotide sequence ID" value="NZ_CP147404.1"/>
</dbReference>
<keyword evidence="1" id="KW-0805">Transcription regulation</keyword>
<dbReference type="InterPro" id="IPR013096">
    <property type="entry name" value="Cupin_2"/>
</dbReference>
<evidence type="ECO:0000313" key="5">
    <source>
        <dbReference type="EMBL" id="WXB94709.1"/>
    </source>
</evidence>
<sequence length="184" mass="21104">MDSLQHLIGKNFADIRKKRRLSLDQTAELTGVSKGMLAQIEKGNTNPTVTTLWKIANGLNVSFSAFMKEEAAQITQIKKDELQPLVDDQGNYLVYSLFPFHPDKQFEIFFVELKPGFTHEADEHNPTSEEYVLVSEGHLTMEIRGEDYSLHKGEALHFQAKDKHLYKNMTKEMTTFFVVISYSE</sequence>
<dbReference type="SMART" id="SM00530">
    <property type="entry name" value="HTH_XRE"/>
    <property type="match status" value="1"/>
</dbReference>